<dbReference type="OrthoDB" id="9804019at2"/>
<dbReference type="InterPro" id="IPR009057">
    <property type="entry name" value="Homeodomain-like_sf"/>
</dbReference>
<protein>
    <submittedName>
        <fullName evidence="7">Sigma-54-dependent Fis family transcriptional regulator</fullName>
    </submittedName>
</protein>
<keyword evidence="5" id="KW-0804">Transcription</keyword>
<evidence type="ECO:0000256" key="2">
    <source>
        <dbReference type="ARBA" id="ARBA00022840"/>
    </source>
</evidence>
<dbReference type="Gene3D" id="1.10.10.60">
    <property type="entry name" value="Homeodomain-like"/>
    <property type="match status" value="1"/>
</dbReference>
<dbReference type="InterPro" id="IPR025943">
    <property type="entry name" value="Sigma_54_int_dom_ATP-bd_2"/>
</dbReference>
<dbReference type="PROSITE" id="PS00676">
    <property type="entry name" value="SIGMA54_INTERACT_2"/>
    <property type="match status" value="1"/>
</dbReference>
<dbReference type="CDD" id="cd00009">
    <property type="entry name" value="AAA"/>
    <property type="match status" value="1"/>
</dbReference>
<organism evidence="7 8">
    <name type="scientific">Dyella tabacisoli</name>
    <dbReference type="NCBI Taxonomy" id="2282381"/>
    <lineage>
        <taxon>Bacteria</taxon>
        <taxon>Pseudomonadati</taxon>
        <taxon>Pseudomonadota</taxon>
        <taxon>Gammaproteobacteria</taxon>
        <taxon>Lysobacterales</taxon>
        <taxon>Rhodanobacteraceae</taxon>
        <taxon>Dyella</taxon>
    </lineage>
</organism>
<dbReference type="InterPro" id="IPR025944">
    <property type="entry name" value="Sigma_54_int_dom_CS"/>
</dbReference>
<dbReference type="InterPro" id="IPR058031">
    <property type="entry name" value="AAA_lid_NorR"/>
</dbReference>
<dbReference type="Gene3D" id="1.10.8.60">
    <property type="match status" value="1"/>
</dbReference>
<dbReference type="SUPFAM" id="SSF46689">
    <property type="entry name" value="Homeodomain-like"/>
    <property type="match status" value="1"/>
</dbReference>
<dbReference type="SMART" id="SM00382">
    <property type="entry name" value="AAA"/>
    <property type="match status" value="1"/>
</dbReference>
<proteinExistence type="predicted"/>
<keyword evidence="8" id="KW-1185">Reference proteome</keyword>
<dbReference type="Pfam" id="PF02954">
    <property type="entry name" value="HTH_8"/>
    <property type="match status" value="1"/>
</dbReference>
<dbReference type="InterPro" id="IPR002078">
    <property type="entry name" value="Sigma_54_int"/>
</dbReference>
<dbReference type="Gene3D" id="3.40.50.300">
    <property type="entry name" value="P-loop containing nucleotide triphosphate hydrolases"/>
    <property type="match status" value="1"/>
</dbReference>
<dbReference type="PROSITE" id="PS50045">
    <property type="entry name" value="SIGMA54_INTERACT_4"/>
    <property type="match status" value="1"/>
</dbReference>
<evidence type="ECO:0000256" key="3">
    <source>
        <dbReference type="ARBA" id="ARBA00023015"/>
    </source>
</evidence>
<dbReference type="PANTHER" id="PTHR32071:SF113">
    <property type="entry name" value="ALGINATE BIOSYNTHESIS TRANSCRIPTIONAL REGULATORY PROTEIN ALGB"/>
    <property type="match status" value="1"/>
</dbReference>
<accession>A0A369UTX1</accession>
<keyword evidence="4" id="KW-0238">DNA-binding</keyword>
<evidence type="ECO:0000313" key="8">
    <source>
        <dbReference type="Proteomes" id="UP000253782"/>
    </source>
</evidence>
<sequence>MIGRSRAFREMLALIEKITAYDAPVFIEGETGTGKELAARAIHYQGQRRNGPFVPLNCGALPDSLVESELFGYCRGAFTDARTDKPGVVELAHKGTLFLDEVDALSCKAQVALLRFLQDQQFRPVGGCAERRSDVRIVAATNRKLCDLEAQDHFRMDLLYRLRILHLHMPPLREREDDAELLAEHFVQIGSVRFGKCVRPIDTQTLRWFKCYGWPGNIRELENLVYQGFLLSDGPCVHMAAPAGLQPVETSAREILLNYRCAKDRAITEFETHFLRQAMLHAGGNVSAAARLIGTERRHLGRLLKKYCIDASIPANSEPARLL</sequence>
<dbReference type="PANTHER" id="PTHR32071">
    <property type="entry name" value="TRANSCRIPTIONAL REGULATORY PROTEIN"/>
    <property type="match status" value="1"/>
</dbReference>
<dbReference type="Pfam" id="PF25601">
    <property type="entry name" value="AAA_lid_14"/>
    <property type="match status" value="1"/>
</dbReference>
<evidence type="ECO:0000256" key="1">
    <source>
        <dbReference type="ARBA" id="ARBA00022741"/>
    </source>
</evidence>
<dbReference type="PRINTS" id="PR01590">
    <property type="entry name" value="HTHFIS"/>
</dbReference>
<evidence type="ECO:0000256" key="4">
    <source>
        <dbReference type="ARBA" id="ARBA00023125"/>
    </source>
</evidence>
<gene>
    <name evidence="7" type="ORF">DVJ77_00015</name>
</gene>
<evidence type="ECO:0000256" key="5">
    <source>
        <dbReference type="ARBA" id="ARBA00023163"/>
    </source>
</evidence>
<dbReference type="FunFam" id="3.40.50.300:FF:000006">
    <property type="entry name" value="DNA-binding transcriptional regulator NtrC"/>
    <property type="match status" value="1"/>
</dbReference>
<dbReference type="GO" id="GO:0043565">
    <property type="term" value="F:sequence-specific DNA binding"/>
    <property type="evidence" value="ECO:0007669"/>
    <property type="project" value="InterPro"/>
</dbReference>
<dbReference type="EMBL" id="QQAH01000001">
    <property type="protein sequence ID" value="RDD83050.1"/>
    <property type="molecule type" value="Genomic_DNA"/>
</dbReference>
<dbReference type="PROSITE" id="PS00688">
    <property type="entry name" value="SIGMA54_INTERACT_3"/>
    <property type="match status" value="1"/>
</dbReference>
<dbReference type="InterPro" id="IPR003593">
    <property type="entry name" value="AAA+_ATPase"/>
</dbReference>
<dbReference type="InterPro" id="IPR027417">
    <property type="entry name" value="P-loop_NTPase"/>
</dbReference>
<dbReference type="AlphaFoldDB" id="A0A369UTX1"/>
<keyword evidence="3" id="KW-0805">Transcription regulation</keyword>
<evidence type="ECO:0000313" key="7">
    <source>
        <dbReference type="EMBL" id="RDD83050.1"/>
    </source>
</evidence>
<dbReference type="Proteomes" id="UP000253782">
    <property type="component" value="Unassembled WGS sequence"/>
</dbReference>
<keyword evidence="1" id="KW-0547">Nucleotide-binding</keyword>
<dbReference type="InterPro" id="IPR002197">
    <property type="entry name" value="HTH_Fis"/>
</dbReference>
<feature type="domain" description="Sigma-54 factor interaction" evidence="6">
    <location>
        <begin position="1"/>
        <end position="230"/>
    </location>
</feature>
<evidence type="ECO:0000259" key="6">
    <source>
        <dbReference type="PROSITE" id="PS50045"/>
    </source>
</evidence>
<comment type="caution">
    <text evidence="7">The sequence shown here is derived from an EMBL/GenBank/DDBJ whole genome shotgun (WGS) entry which is preliminary data.</text>
</comment>
<dbReference type="RefSeq" id="WP_114843439.1">
    <property type="nucleotide sequence ID" value="NZ_JBHSPE010000001.1"/>
</dbReference>
<dbReference type="GO" id="GO:0006355">
    <property type="term" value="P:regulation of DNA-templated transcription"/>
    <property type="evidence" value="ECO:0007669"/>
    <property type="project" value="InterPro"/>
</dbReference>
<dbReference type="SUPFAM" id="SSF52540">
    <property type="entry name" value="P-loop containing nucleoside triphosphate hydrolases"/>
    <property type="match status" value="1"/>
</dbReference>
<dbReference type="Pfam" id="PF00158">
    <property type="entry name" value="Sigma54_activat"/>
    <property type="match status" value="1"/>
</dbReference>
<name>A0A369UTX1_9GAMM</name>
<keyword evidence="2" id="KW-0067">ATP-binding</keyword>
<dbReference type="GO" id="GO:0005524">
    <property type="term" value="F:ATP binding"/>
    <property type="evidence" value="ECO:0007669"/>
    <property type="project" value="UniProtKB-KW"/>
</dbReference>
<reference evidence="7 8" key="1">
    <citation type="submission" date="2018-07" db="EMBL/GenBank/DDBJ databases">
        <title>Dyella tabacisoli L4-6T, whole genome shotgun sequence.</title>
        <authorList>
            <person name="Zhou X.-K."/>
            <person name="Li W.-J."/>
            <person name="Duan Y.-Q."/>
        </authorList>
    </citation>
    <scope>NUCLEOTIDE SEQUENCE [LARGE SCALE GENOMIC DNA]</scope>
    <source>
        <strain evidence="7 8">L4-6</strain>
    </source>
</reference>